<comment type="caution">
    <text evidence="1">The sequence shown here is derived from an EMBL/GenBank/DDBJ whole genome shotgun (WGS) entry which is preliminary data.</text>
</comment>
<protein>
    <recommendedName>
        <fullName evidence="3">OTU domain-containing protein</fullName>
    </recommendedName>
</protein>
<proteinExistence type="predicted"/>
<dbReference type="Proteomes" id="UP000440732">
    <property type="component" value="Unassembled WGS sequence"/>
</dbReference>
<evidence type="ECO:0000313" key="2">
    <source>
        <dbReference type="Proteomes" id="UP000440732"/>
    </source>
</evidence>
<dbReference type="EMBL" id="QXGA01000682">
    <property type="protein sequence ID" value="KAE9142631.1"/>
    <property type="molecule type" value="Genomic_DNA"/>
</dbReference>
<dbReference type="AlphaFoldDB" id="A0A6A3TZ80"/>
<reference evidence="1 2" key="1">
    <citation type="submission" date="2018-08" db="EMBL/GenBank/DDBJ databases">
        <title>Genomic investigation of the strawberry pathogen Phytophthora fragariae indicates pathogenicity is determined by transcriptional variation in three key races.</title>
        <authorList>
            <person name="Adams T.M."/>
            <person name="Armitage A.D."/>
            <person name="Sobczyk M.K."/>
            <person name="Bates H.J."/>
            <person name="Dunwell J.M."/>
            <person name="Nellist C.F."/>
            <person name="Harrison R.J."/>
        </authorList>
    </citation>
    <scope>NUCLEOTIDE SEQUENCE [LARGE SCALE GENOMIC DNA]</scope>
    <source>
        <strain evidence="1 2">NOV-5</strain>
    </source>
</reference>
<gene>
    <name evidence="1" type="ORF">PF006_g12270</name>
</gene>
<sequence length="466" mass="51631">MAEPTPDCDDGAHGDDIDMVDAVTESADMIDQRTAPPLVDLTEAPSSIDIAYSAPVLVQTTLASGIHNGANAPRTCEGDADLPIQAAHWLESFDGKEVAVAANGQCAFLALFASISNHSAPNLLNTVATTQQASAVKRGVYTLMMVNLRYDVELGQVDPVAECCRLYPTQPPIVNREAATAALFAHYAQERVRSTKVQVPSRFWAGPHELRAMAQYLREPLLVLSVHSGGDAQFQRYMYKDHRLQNGDDHETGYYEALSDHDARDPAYAEVVSDSYPWKETLNQLRPSDEVDLESLNKLANMQSVNSVLIKRISMRDRLDVVHARLGLPTLDADGYDNEEELTLLIAQEDSLLQEAYGIDGHASGSHDSGDVVTAVERIPTRYPRASRGDITENSYFRILSSENQDSVPEEDRPQYALLTAANGEAFSRWYTIYRKQLQVLPTELDAKHWSFDDLVAWGTSEVYRE</sequence>
<evidence type="ECO:0008006" key="3">
    <source>
        <dbReference type="Google" id="ProtNLM"/>
    </source>
</evidence>
<organism evidence="1 2">
    <name type="scientific">Phytophthora fragariae</name>
    <dbReference type="NCBI Taxonomy" id="53985"/>
    <lineage>
        <taxon>Eukaryota</taxon>
        <taxon>Sar</taxon>
        <taxon>Stramenopiles</taxon>
        <taxon>Oomycota</taxon>
        <taxon>Peronosporomycetes</taxon>
        <taxon>Peronosporales</taxon>
        <taxon>Peronosporaceae</taxon>
        <taxon>Phytophthora</taxon>
    </lineage>
</organism>
<accession>A0A6A3TZ80</accession>
<name>A0A6A3TZ80_9STRA</name>
<evidence type="ECO:0000313" key="1">
    <source>
        <dbReference type="EMBL" id="KAE9142631.1"/>
    </source>
</evidence>